<gene>
    <name evidence="1" type="ORF">BHYA_0221g00060</name>
</gene>
<evidence type="ECO:0000313" key="1">
    <source>
        <dbReference type="EMBL" id="TGO33916.1"/>
    </source>
</evidence>
<dbReference type="Proteomes" id="UP000297814">
    <property type="component" value="Unassembled WGS sequence"/>
</dbReference>
<accession>A0A4Z1GAF4</accession>
<proteinExistence type="predicted"/>
<name>A0A4Z1GAF4_9HELO</name>
<comment type="caution">
    <text evidence="1">The sequence shown here is derived from an EMBL/GenBank/DDBJ whole genome shotgun (WGS) entry which is preliminary data.</text>
</comment>
<dbReference type="AlphaFoldDB" id="A0A4Z1GAF4"/>
<organism evidence="1 2">
    <name type="scientific">Botrytis hyacinthi</name>
    <dbReference type="NCBI Taxonomy" id="278943"/>
    <lineage>
        <taxon>Eukaryota</taxon>
        <taxon>Fungi</taxon>
        <taxon>Dikarya</taxon>
        <taxon>Ascomycota</taxon>
        <taxon>Pezizomycotina</taxon>
        <taxon>Leotiomycetes</taxon>
        <taxon>Helotiales</taxon>
        <taxon>Sclerotiniaceae</taxon>
        <taxon>Botrytis</taxon>
    </lineage>
</organism>
<evidence type="ECO:0000313" key="2">
    <source>
        <dbReference type="Proteomes" id="UP000297814"/>
    </source>
</evidence>
<keyword evidence="2" id="KW-1185">Reference proteome</keyword>
<sequence>MAHENSDTPTAHKISNNNLRCLNRDGQVIEFLDQQLYQDLETGGKSGGKTRNNMQLNIYWLPHTLCKRPATTSRVALMALARPWRTSMLVYYVEDGTFLSDWVNVKST</sequence>
<protein>
    <submittedName>
        <fullName evidence="1">Uncharacterized protein</fullName>
    </submittedName>
</protein>
<reference evidence="1 2" key="1">
    <citation type="submission" date="2017-12" db="EMBL/GenBank/DDBJ databases">
        <title>Comparative genomics of Botrytis spp.</title>
        <authorList>
            <person name="Valero-Jimenez C.A."/>
            <person name="Tapia P."/>
            <person name="Veloso J."/>
            <person name="Silva-Moreno E."/>
            <person name="Staats M."/>
            <person name="Valdes J.H."/>
            <person name="Van Kan J.A.L."/>
        </authorList>
    </citation>
    <scope>NUCLEOTIDE SEQUENCE [LARGE SCALE GENOMIC DNA]</scope>
    <source>
        <strain evidence="1 2">Bh0001</strain>
    </source>
</reference>
<dbReference type="EMBL" id="PQXK01000221">
    <property type="protein sequence ID" value="TGO33916.1"/>
    <property type="molecule type" value="Genomic_DNA"/>
</dbReference>